<name>A0A2N3U920_9BACT</name>
<feature type="transmembrane region" description="Helical" evidence="1">
    <location>
        <begin position="94"/>
        <end position="118"/>
    </location>
</feature>
<evidence type="ECO:0000313" key="3">
    <source>
        <dbReference type="Proteomes" id="UP000233782"/>
    </source>
</evidence>
<keyword evidence="1" id="KW-0812">Transmembrane</keyword>
<dbReference type="EMBL" id="PJMU01000003">
    <property type="protein sequence ID" value="PKV63258.1"/>
    <property type="molecule type" value="Genomic_DNA"/>
</dbReference>
<keyword evidence="1" id="KW-0472">Membrane</keyword>
<keyword evidence="1" id="KW-1133">Transmembrane helix</keyword>
<proteinExistence type="predicted"/>
<organism evidence="2 3">
    <name type="scientific">Pontibacter ramchanderi</name>
    <dbReference type="NCBI Taxonomy" id="1179743"/>
    <lineage>
        <taxon>Bacteria</taxon>
        <taxon>Pseudomonadati</taxon>
        <taxon>Bacteroidota</taxon>
        <taxon>Cytophagia</taxon>
        <taxon>Cytophagales</taxon>
        <taxon>Hymenobacteraceae</taxon>
        <taxon>Pontibacter</taxon>
    </lineage>
</organism>
<accession>A0A2N3U920</accession>
<feature type="transmembrane region" description="Helical" evidence="1">
    <location>
        <begin position="9"/>
        <end position="30"/>
    </location>
</feature>
<dbReference type="RefSeq" id="WP_101445886.1">
    <property type="nucleotide sequence ID" value="NZ_PJMU01000003.1"/>
</dbReference>
<feature type="transmembrane region" description="Helical" evidence="1">
    <location>
        <begin position="70"/>
        <end position="87"/>
    </location>
</feature>
<keyword evidence="3" id="KW-1185">Reference proteome</keyword>
<evidence type="ECO:0000313" key="2">
    <source>
        <dbReference type="EMBL" id="PKV63258.1"/>
    </source>
</evidence>
<feature type="transmembrane region" description="Helical" evidence="1">
    <location>
        <begin position="138"/>
        <end position="155"/>
    </location>
</feature>
<dbReference type="Proteomes" id="UP000233782">
    <property type="component" value="Unassembled WGS sequence"/>
</dbReference>
<comment type="caution">
    <text evidence="2">The sequence shown here is derived from an EMBL/GenBank/DDBJ whole genome shotgun (WGS) entry which is preliminary data.</text>
</comment>
<dbReference type="AlphaFoldDB" id="A0A2N3U920"/>
<protein>
    <submittedName>
        <fullName evidence="2">Uncharacterized protein</fullName>
    </submittedName>
</protein>
<reference evidence="2 3" key="1">
    <citation type="submission" date="2017-12" db="EMBL/GenBank/DDBJ databases">
        <title>Genomic Encyclopedia of Type Strains, Phase III (KMG-III): the genomes of soil and plant-associated and newly described type strains.</title>
        <authorList>
            <person name="Whitman W."/>
        </authorList>
    </citation>
    <scope>NUCLEOTIDE SEQUENCE [LARGE SCALE GENOMIC DNA]</scope>
    <source>
        <strain evidence="2 3">LP43</strain>
    </source>
</reference>
<sequence length="165" mass="18038">MAGINLRVILLHSLVAVLAAYAFVALGYIYDVPLAELYLETDDLGKFERSASLYQVDPARVDKFVLVQRLAPFAGALFGLALSFIAVRRKNPGLRLTLIVLVITIVLAASGALEVAFLRNILFAPGRLVSSEVMTSYTLNYLLLLSLSFWVAFLSKRTLGSKSKA</sequence>
<dbReference type="OrthoDB" id="853028at2"/>
<gene>
    <name evidence="2" type="ORF">BD749_3098</name>
</gene>
<evidence type="ECO:0000256" key="1">
    <source>
        <dbReference type="SAM" id="Phobius"/>
    </source>
</evidence>